<evidence type="ECO:0000256" key="2">
    <source>
        <dbReference type="ARBA" id="ARBA00022729"/>
    </source>
</evidence>
<dbReference type="SUPFAM" id="SSF48435">
    <property type="entry name" value="Bacterial muramidases"/>
    <property type="match status" value="1"/>
</dbReference>
<dbReference type="InterPro" id="IPR008258">
    <property type="entry name" value="Transglycosylase_SLT_dom_1"/>
</dbReference>
<dbReference type="Pfam" id="PF01464">
    <property type="entry name" value="SLT"/>
    <property type="match status" value="1"/>
</dbReference>
<proteinExistence type="inferred from homology"/>
<gene>
    <name evidence="5" type="ORF">HFQ13_04285</name>
</gene>
<dbReference type="PANTHER" id="PTHR37423:SF5">
    <property type="entry name" value="SOLUBLE LYTIC MUREIN TRANSGLYCOSYLASE"/>
    <property type="match status" value="1"/>
</dbReference>
<evidence type="ECO:0000259" key="4">
    <source>
        <dbReference type="Pfam" id="PF01464"/>
    </source>
</evidence>
<feature type="signal peptide" evidence="3">
    <location>
        <begin position="1"/>
        <end position="20"/>
    </location>
</feature>
<dbReference type="InterPro" id="IPR008939">
    <property type="entry name" value="Lytic_TGlycosylase_superhlx_U"/>
</dbReference>
<dbReference type="AlphaFoldDB" id="A0AAE2YNU3"/>
<dbReference type="GO" id="GO:0000270">
    <property type="term" value="P:peptidoglycan metabolic process"/>
    <property type="evidence" value="ECO:0007669"/>
    <property type="project" value="InterPro"/>
</dbReference>
<dbReference type="GO" id="GO:0004553">
    <property type="term" value="F:hydrolase activity, hydrolyzing O-glycosyl compounds"/>
    <property type="evidence" value="ECO:0007669"/>
    <property type="project" value="InterPro"/>
</dbReference>
<protein>
    <submittedName>
        <fullName evidence="5">Lytic transglycosylase domain-containing protein</fullName>
    </submittedName>
</protein>
<dbReference type="Proteomes" id="UP001197378">
    <property type="component" value="Unassembled WGS sequence"/>
</dbReference>
<comment type="similarity">
    <text evidence="1">Belongs to the transglycosylase Slt family.</text>
</comment>
<dbReference type="Gene3D" id="1.25.20.10">
    <property type="entry name" value="Bacterial muramidases"/>
    <property type="match status" value="1"/>
</dbReference>
<organism evidence="5 6">
    <name type="scientific">Igneacidithiobacillus copahuensis</name>
    <dbReference type="NCBI Taxonomy" id="2724909"/>
    <lineage>
        <taxon>Bacteria</taxon>
        <taxon>Pseudomonadati</taxon>
        <taxon>Pseudomonadota</taxon>
        <taxon>Acidithiobacillia</taxon>
        <taxon>Acidithiobacillales</taxon>
        <taxon>Acidithiobacillaceae</taxon>
        <taxon>Igneacidithiobacillus</taxon>
    </lineage>
</organism>
<dbReference type="CDD" id="cd13401">
    <property type="entry name" value="Slt70-like"/>
    <property type="match status" value="1"/>
</dbReference>
<sequence length="645" mass="69812">MHLRHWLGAGLLFISGLAHAALTPQQEQLLQNAADAFAQGNYRPAAAALPQLANTYMGPWVAYWSLQPRLSTLQATQFQSFANEFPHGSAYLLLRRQWLLELGQRHDWQNFAEVYRAGPAPKNLSVRCYAAHNPLLQIGNPATLWDAATASNGACNRMARTALAQGQISQTLLWHKLAEMIRGGHLHSAGTFASFLPGTAASALNKLLQSPNTWLASQGSTALESYGAHDGAELLHLALLAMLPNDPALAVAQSQTLPGLSPAQRASVCYSAALQAAGKFQTSTANAWYQAALSVDPSFRPNAETLHWMVRSALLQQNWPLVLAAVGRLPADQAQQSQWQFWKALALQKTGKSALARQLWQQIASPFDAYGQLASAALGQSLRLPARSQSPAELVADAFSQPAAAGTTNNSLRRALKLYQLGLYFDALWEWGQYLDTLPDATAIKAADRQAAQNQAWLLVINASTRIGNDADWQQGYVLPYRQDIIASANRNGLSPSFVAGVIRQESGFAPGIRSSVGAQGIMQVMPATAAWVQSRYPQSAAADLQTAAGNIQIGTTYLAYLRSQFGDSPVLLAAAYNAGPGAVNRWLQKITLGESPWAGLIFAANIPYQQTRDYVTTVLSNAIVYRMLLSEAAASPLSYWQLAR</sequence>
<evidence type="ECO:0000313" key="6">
    <source>
        <dbReference type="Proteomes" id="UP001197378"/>
    </source>
</evidence>
<dbReference type="PANTHER" id="PTHR37423">
    <property type="entry name" value="SOLUBLE LYTIC MUREIN TRANSGLYCOSYLASE-RELATED"/>
    <property type="match status" value="1"/>
</dbReference>
<keyword evidence="6" id="KW-1185">Reference proteome</keyword>
<evidence type="ECO:0000256" key="1">
    <source>
        <dbReference type="ARBA" id="ARBA00007734"/>
    </source>
</evidence>
<accession>A0AAE2YNU3</accession>
<dbReference type="GO" id="GO:0042597">
    <property type="term" value="C:periplasmic space"/>
    <property type="evidence" value="ECO:0007669"/>
    <property type="project" value="InterPro"/>
</dbReference>
<reference evidence="5" key="1">
    <citation type="journal article" date="2021" name="ISME J.">
        <title>Genomic evolution of the class Acidithiobacillia: deep-branching Proteobacteria living in extreme acidic conditions.</title>
        <authorList>
            <person name="Moya-Beltran A."/>
            <person name="Beard S."/>
            <person name="Rojas-Villalobos C."/>
            <person name="Issotta F."/>
            <person name="Gallardo Y."/>
            <person name="Ulloa R."/>
            <person name="Giaveno A."/>
            <person name="Degli Esposti M."/>
            <person name="Johnson D.B."/>
            <person name="Quatrini R."/>
        </authorList>
    </citation>
    <scope>NUCLEOTIDE SEQUENCE</scope>
    <source>
        <strain evidence="5">VAN18-1</strain>
    </source>
</reference>
<dbReference type="EMBL" id="JAAXYO010000039">
    <property type="protein sequence ID" value="MBU2787437.1"/>
    <property type="molecule type" value="Genomic_DNA"/>
</dbReference>
<dbReference type="GO" id="GO:0016020">
    <property type="term" value="C:membrane"/>
    <property type="evidence" value="ECO:0007669"/>
    <property type="project" value="InterPro"/>
</dbReference>
<comment type="caution">
    <text evidence="5">The sequence shown here is derived from an EMBL/GenBank/DDBJ whole genome shotgun (WGS) entry which is preliminary data.</text>
</comment>
<dbReference type="RefSeq" id="WP_215872004.1">
    <property type="nucleotide sequence ID" value="NZ_JAAXYO010000039.1"/>
</dbReference>
<dbReference type="InterPro" id="IPR000189">
    <property type="entry name" value="Transglyc_AS"/>
</dbReference>
<keyword evidence="2 3" id="KW-0732">Signal</keyword>
<dbReference type="InterPro" id="IPR023346">
    <property type="entry name" value="Lysozyme-like_dom_sf"/>
</dbReference>
<evidence type="ECO:0000313" key="5">
    <source>
        <dbReference type="EMBL" id="MBU2787437.1"/>
    </source>
</evidence>
<evidence type="ECO:0000256" key="3">
    <source>
        <dbReference type="SAM" id="SignalP"/>
    </source>
</evidence>
<dbReference type="PROSITE" id="PS00922">
    <property type="entry name" value="TRANSGLYCOSYLASE"/>
    <property type="match status" value="1"/>
</dbReference>
<name>A0AAE2YNU3_9PROT</name>
<feature type="domain" description="Transglycosylase SLT" evidence="4">
    <location>
        <begin position="485"/>
        <end position="590"/>
    </location>
</feature>
<dbReference type="Gene3D" id="1.10.530.10">
    <property type="match status" value="1"/>
</dbReference>
<dbReference type="SUPFAM" id="SSF53955">
    <property type="entry name" value="Lysozyme-like"/>
    <property type="match status" value="1"/>
</dbReference>
<dbReference type="GO" id="GO:0008933">
    <property type="term" value="F:peptidoglycan lytic transglycosylase activity"/>
    <property type="evidence" value="ECO:0007669"/>
    <property type="project" value="InterPro"/>
</dbReference>
<feature type="chain" id="PRO_5041950549" evidence="3">
    <location>
        <begin position="21"/>
        <end position="645"/>
    </location>
</feature>